<comment type="caution">
    <text evidence="1">The sequence shown here is derived from an EMBL/GenBank/DDBJ whole genome shotgun (WGS) entry which is preliminary data.</text>
</comment>
<proteinExistence type="predicted"/>
<organism evidence="1 2">
    <name type="scientific">Brachionus plicatilis</name>
    <name type="common">Marine rotifer</name>
    <name type="synonym">Brachionus muelleri</name>
    <dbReference type="NCBI Taxonomy" id="10195"/>
    <lineage>
        <taxon>Eukaryota</taxon>
        <taxon>Metazoa</taxon>
        <taxon>Spiralia</taxon>
        <taxon>Gnathifera</taxon>
        <taxon>Rotifera</taxon>
        <taxon>Eurotatoria</taxon>
        <taxon>Monogononta</taxon>
        <taxon>Pseudotrocha</taxon>
        <taxon>Ploima</taxon>
        <taxon>Brachionidae</taxon>
        <taxon>Brachionus</taxon>
    </lineage>
</organism>
<name>A0A3M7R373_BRAPC</name>
<sequence>MTTLKNEQLNTFLSEITSKLDMLTERVNSHQDILNTHNDEIKTMSTIVINHDNTINEMKIKQNEFETRMEANTSYIAEEFSSIKDFFKDIIQNKEFKKTLTIEEHQAIAITKNAKRNSNNITNDQSKISNQTITTCSVYDSKAYESLVKDVSKPIVTLSDKLKQILGNHTNTTQ</sequence>
<protein>
    <submittedName>
        <fullName evidence="1">Uncharacterized protein</fullName>
    </submittedName>
</protein>
<evidence type="ECO:0000313" key="1">
    <source>
        <dbReference type="EMBL" id="RNA17698.1"/>
    </source>
</evidence>
<accession>A0A3M7R373</accession>
<evidence type="ECO:0000313" key="2">
    <source>
        <dbReference type="Proteomes" id="UP000276133"/>
    </source>
</evidence>
<dbReference type="EMBL" id="REGN01004394">
    <property type="protein sequence ID" value="RNA17698.1"/>
    <property type="molecule type" value="Genomic_DNA"/>
</dbReference>
<dbReference type="AlphaFoldDB" id="A0A3M7R373"/>
<reference evidence="1 2" key="1">
    <citation type="journal article" date="2018" name="Sci. Rep.">
        <title>Genomic signatures of local adaptation to the degree of environmental predictability in rotifers.</title>
        <authorList>
            <person name="Franch-Gras L."/>
            <person name="Hahn C."/>
            <person name="Garcia-Roger E.M."/>
            <person name="Carmona M.J."/>
            <person name="Serra M."/>
            <person name="Gomez A."/>
        </authorList>
    </citation>
    <scope>NUCLEOTIDE SEQUENCE [LARGE SCALE GENOMIC DNA]</scope>
    <source>
        <strain evidence="1">HYR1</strain>
    </source>
</reference>
<dbReference type="Proteomes" id="UP000276133">
    <property type="component" value="Unassembled WGS sequence"/>
</dbReference>
<keyword evidence="2" id="KW-1185">Reference proteome</keyword>
<gene>
    <name evidence="1" type="ORF">BpHYR1_035239</name>
</gene>